<comment type="function">
    <text evidence="19">Key enzyme involved in DNA replication and DNA repair. Involved in Okazaki fragments processing by cleaving long flaps that escape FEN1: flaps that are longer than 27 nucleotides are coated by replication protein A complex (RPA), leading to recruit DNA2 which cleaves the flap until it is too short to bind RPA and becomes a substrate for FEN1. Also involved in 5'-end resection of DNA during double-strand break (DSB) repair by mediating the cleavage of 5'-ssDNA.</text>
</comment>
<feature type="domain" description="DNA2/NAM7 helicase helicase" evidence="20">
    <location>
        <begin position="24"/>
        <end position="115"/>
    </location>
</feature>
<keyword evidence="16 19" id="KW-0539">Nucleus</keyword>
<evidence type="ECO:0000256" key="14">
    <source>
        <dbReference type="ARBA" id="ARBA00023125"/>
    </source>
</evidence>
<dbReference type="Proteomes" id="UP001487740">
    <property type="component" value="Unassembled WGS sequence"/>
</dbReference>
<reference evidence="22 23" key="1">
    <citation type="submission" date="2023-03" db="EMBL/GenBank/DDBJ databases">
        <title>High-quality genome of Scylla paramamosain provides insights in environmental adaptation.</title>
        <authorList>
            <person name="Zhang L."/>
        </authorList>
    </citation>
    <scope>NUCLEOTIDE SEQUENCE [LARGE SCALE GENOMIC DNA]</scope>
    <source>
        <strain evidence="22">LZ_2023a</strain>
        <tissue evidence="22">Muscle</tissue>
    </source>
</reference>
<keyword evidence="23" id="KW-1185">Reference proteome</keyword>
<dbReference type="InterPro" id="IPR027417">
    <property type="entry name" value="P-loop_NTPase"/>
</dbReference>
<dbReference type="Pfam" id="PF13086">
    <property type="entry name" value="AAA_11"/>
    <property type="match status" value="2"/>
</dbReference>
<evidence type="ECO:0000256" key="7">
    <source>
        <dbReference type="ARBA" id="ARBA00022741"/>
    </source>
</evidence>
<dbReference type="EC" id="3.6.4.12" evidence="19"/>
<dbReference type="FunFam" id="3.40.50.300:FF:000721">
    <property type="entry name" value="DNA replication ATP-dependent helicase/nuclease DNA2"/>
    <property type="match status" value="1"/>
</dbReference>
<evidence type="ECO:0000256" key="18">
    <source>
        <dbReference type="ARBA" id="ARBA00047995"/>
    </source>
</evidence>
<keyword evidence="10 19" id="KW-0347">Helicase</keyword>
<dbReference type="EMBL" id="JARAKH010000026">
    <property type="protein sequence ID" value="KAK8389911.1"/>
    <property type="molecule type" value="Genomic_DNA"/>
</dbReference>
<dbReference type="GO" id="GO:0017116">
    <property type="term" value="F:single-stranded DNA helicase activity"/>
    <property type="evidence" value="ECO:0007669"/>
    <property type="project" value="UniProtKB-UniRule"/>
</dbReference>
<evidence type="ECO:0000313" key="22">
    <source>
        <dbReference type="EMBL" id="KAK8389911.1"/>
    </source>
</evidence>
<feature type="domain" description="DNA2/NAM7 helicase-like C-terminal" evidence="21">
    <location>
        <begin position="203"/>
        <end position="416"/>
    </location>
</feature>
<proteinExistence type="inferred from homology"/>
<dbReference type="GO" id="GO:0051539">
    <property type="term" value="F:4 iron, 4 sulfur cluster binding"/>
    <property type="evidence" value="ECO:0007669"/>
    <property type="project" value="UniProtKB-UniRule"/>
</dbReference>
<evidence type="ECO:0000256" key="2">
    <source>
        <dbReference type="ARBA" id="ARBA00007913"/>
    </source>
</evidence>
<dbReference type="EC" id="3.1.-.-" evidence="19"/>
<protein>
    <recommendedName>
        <fullName evidence="19">DNA replication ATP-dependent helicase/nuclease</fullName>
        <ecNumber evidence="19">3.1.-.-</ecNumber>
        <ecNumber evidence="19">3.6.4.12</ecNumber>
    </recommendedName>
</protein>
<evidence type="ECO:0000256" key="5">
    <source>
        <dbReference type="ARBA" id="ARBA00022722"/>
    </source>
</evidence>
<keyword evidence="7 19" id="KW-0547">Nucleotide-binding</keyword>
<evidence type="ECO:0000259" key="21">
    <source>
        <dbReference type="Pfam" id="PF13087"/>
    </source>
</evidence>
<dbReference type="GO" id="GO:0005694">
    <property type="term" value="C:chromosome"/>
    <property type="evidence" value="ECO:0007669"/>
    <property type="project" value="UniProtKB-SubCell"/>
</dbReference>
<dbReference type="InterPro" id="IPR026851">
    <property type="entry name" value="Dna2/JHS1_DEXXQ-box"/>
</dbReference>
<dbReference type="InterPro" id="IPR041679">
    <property type="entry name" value="DNA2/NAM7-like_C"/>
</dbReference>
<evidence type="ECO:0000256" key="4">
    <source>
        <dbReference type="ARBA" id="ARBA00022705"/>
    </source>
</evidence>
<keyword evidence="8 19" id="KW-0227">DNA damage</keyword>
<comment type="cofactor">
    <cofactor evidence="1">
        <name>[4Fe-4S] cluster</name>
        <dbReference type="ChEBI" id="CHEBI:49883"/>
    </cofactor>
</comment>
<keyword evidence="9 19" id="KW-0378">Hydrolase</keyword>
<evidence type="ECO:0000256" key="15">
    <source>
        <dbReference type="ARBA" id="ARBA00023204"/>
    </source>
</evidence>
<evidence type="ECO:0000256" key="19">
    <source>
        <dbReference type="RuleBase" id="RU367041"/>
    </source>
</evidence>
<dbReference type="GO" id="GO:0003677">
    <property type="term" value="F:DNA binding"/>
    <property type="evidence" value="ECO:0007669"/>
    <property type="project" value="UniProtKB-UniRule"/>
</dbReference>
<evidence type="ECO:0000256" key="11">
    <source>
        <dbReference type="ARBA" id="ARBA00022840"/>
    </source>
</evidence>
<comment type="subcellular location">
    <subcellularLocation>
        <location evidence="19">Nucleus</location>
    </subcellularLocation>
    <subcellularLocation>
        <location evidence="19">Chromosome</location>
    </subcellularLocation>
</comment>
<evidence type="ECO:0000256" key="9">
    <source>
        <dbReference type="ARBA" id="ARBA00022801"/>
    </source>
</evidence>
<keyword evidence="6 19" id="KW-0479">Metal-binding</keyword>
<evidence type="ECO:0000256" key="13">
    <source>
        <dbReference type="ARBA" id="ARBA00023014"/>
    </source>
</evidence>
<evidence type="ECO:0000256" key="12">
    <source>
        <dbReference type="ARBA" id="ARBA00023004"/>
    </source>
</evidence>
<evidence type="ECO:0000313" key="23">
    <source>
        <dbReference type="Proteomes" id="UP001487740"/>
    </source>
</evidence>
<keyword evidence="3 19" id="KW-0004">4Fe-4S</keyword>
<dbReference type="CDD" id="cd18808">
    <property type="entry name" value="SF1_C_Upf1"/>
    <property type="match status" value="1"/>
</dbReference>
<accession>A0AAW0TR06</accession>
<dbReference type="GO" id="GO:0017108">
    <property type="term" value="F:5'-flap endonuclease activity"/>
    <property type="evidence" value="ECO:0007669"/>
    <property type="project" value="UniProtKB-UniRule"/>
</dbReference>
<dbReference type="GO" id="GO:0046872">
    <property type="term" value="F:metal ion binding"/>
    <property type="evidence" value="ECO:0007669"/>
    <property type="project" value="UniProtKB-UniRule"/>
</dbReference>
<dbReference type="GO" id="GO:0005524">
    <property type="term" value="F:ATP binding"/>
    <property type="evidence" value="ECO:0007669"/>
    <property type="project" value="UniProtKB-UniRule"/>
</dbReference>
<keyword evidence="11 19" id="KW-0067">ATP-binding</keyword>
<dbReference type="AlphaFoldDB" id="A0AAW0TR06"/>
<dbReference type="PANTHER" id="PTHR10887">
    <property type="entry name" value="DNA2/NAM7 HELICASE FAMILY"/>
    <property type="match status" value="1"/>
</dbReference>
<evidence type="ECO:0000256" key="10">
    <source>
        <dbReference type="ARBA" id="ARBA00022806"/>
    </source>
</evidence>
<dbReference type="Pfam" id="PF13087">
    <property type="entry name" value="AAA_12"/>
    <property type="match status" value="1"/>
</dbReference>
<evidence type="ECO:0000256" key="17">
    <source>
        <dbReference type="ARBA" id="ARBA00023268"/>
    </source>
</evidence>
<dbReference type="InterPro" id="IPR041677">
    <property type="entry name" value="DNA2/NAM7_AAA_11"/>
</dbReference>
<sequence>MGPPRPSRNVWPPRCWTASPMLAHLNVAQKRAVIRALAAEDYMLVQGFPGTGKSTTLATMVRVLLQLGRSILITAYTNTALDSLLLKLHKLGIDFMRVGRSDRVHPDLAGHTDQARTCQVSTVEELTELYASQRVVAATCLGLNHSIFSRRTFDVCIVDEAAQVLQVTALGPLFMCSTFVLVGDDKQLPPVVRSESAVLHGMTETLFERLCRPEVTITLTEQYRMNGPIMALANLLTYNNQLTCGTPQLEKATLDLPHYQRLVEKGAVAPWLQRVVAPTLEEAVVLVDTAGAGGEARVGGSSLVNHWEARLVIVVVRTLLKAGLSGSDMGIITPYRGQVKLVRKLLAKELKEEDVGKRVEVNTVDQYQGRDKMAIICSFVRCGKSNDKPAGILTDRRRLNVALTRAKRKLILIGDQVTLTRYTSFSCLMKVLAPHQVYCLTPGTDGFQWEEEEEEECQDTEATELEK</sequence>
<dbReference type="GO" id="GO:0005737">
    <property type="term" value="C:cytoplasm"/>
    <property type="evidence" value="ECO:0007669"/>
    <property type="project" value="TreeGrafter"/>
</dbReference>
<keyword evidence="17 19" id="KW-0511">Multifunctional enzyme</keyword>
<dbReference type="Gene3D" id="3.40.50.300">
    <property type="entry name" value="P-loop containing nucleotide triphosphate hydrolases"/>
    <property type="match status" value="2"/>
</dbReference>
<keyword evidence="19" id="KW-0158">Chromosome</keyword>
<keyword evidence="15 19" id="KW-0234">DNA repair</keyword>
<dbReference type="PANTHER" id="PTHR10887:SF433">
    <property type="entry name" value="DNA REPLICATION ATP-DEPENDENT HELICASE_NUCLEASE DNA2"/>
    <property type="match status" value="1"/>
</dbReference>
<evidence type="ECO:0000256" key="8">
    <source>
        <dbReference type="ARBA" id="ARBA00022763"/>
    </source>
</evidence>
<comment type="catalytic activity">
    <reaction evidence="18 19">
        <text>ATP + H2O = ADP + phosphate + H(+)</text>
        <dbReference type="Rhea" id="RHEA:13065"/>
        <dbReference type="ChEBI" id="CHEBI:15377"/>
        <dbReference type="ChEBI" id="CHEBI:15378"/>
        <dbReference type="ChEBI" id="CHEBI:30616"/>
        <dbReference type="ChEBI" id="CHEBI:43474"/>
        <dbReference type="ChEBI" id="CHEBI:456216"/>
        <dbReference type="EC" id="3.6.4.12"/>
    </reaction>
</comment>
<gene>
    <name evidence="22" type="ORF">O3P69_012839</name>
</gene>
<comment type="caution">
    <text evidence="22">The sequence shown here is derived from an EMBL/GenBank/DDBJ whole genome shotgun (WGS) entry which is preliminary data.</text>
</comment>
<keyword evidence="5 19" id="KW-0540">Nuclease</keyword>
<evidence type="ECO:0000256" key="6">
    <source>
        <dbReference type="ARBA" id="ARBA00022723"/>
    </source>
</evidence>
<dbReference type="GO" id="GO:0005634">
    <property type="term" value="C:nucleus"/>
    <property type="evidence" value="ECO:0007669"/>
    <property type="project" value="UniProtKB-SubCell"/>
</dbReference>
<evidence type="ECO:0000256" key="1">
    <source>
        <dbReference type="ARBA" id="ARBA00001966"/>
    </source>
</evidence>
<dbReference type="InterPro" id="IPR047187">
    <property type="entry name" value="SF1_C_Upf1"/>
</dbReference>
<dbReference type="GO" id="GO:0006281">
    <property type="term" value="P:DNA repair"/>
    <property type="evidence" value="ECO:0007669"/>
    <property type="project" value="UniProtKB-KW"/>
</dbReference>
<organism evidence="22 23">
    <name type="scientific">Scylla paramamosain</name>
    <name type="common">Mud crab</name>
    <dbReference type="NCBI Taxonomy" id="85552"/>
    <lineage>
        <taxon>Eukaryota</taxon>
        <taxon>Metazoa</taxon>
        <taxon>Ecdysozoa</taxon>
        <taxon>Arthropoda</taxon>
        <taxon>Crustacea</taxon>
        <taxon>Multicrustacea</taxon>
        <taxon>Malacostraca</taxon>
        <taxon>Eumalacostraca</taxon>
        <taxon>Eucarida</taxon>
        <taxon>Decapoda</taxon>
        <taxon>Pleocyemata</taxon>
        <taxon>Brachyura</taxon>
        <taxon>Eubrachyura</taxon>
        <taxon>Portunoidea</taxon>
        <taxon>Portunidae</taxon>
        <taxon>Portuninae</taxon>
        <taxon>Scylla</taxon>
    </lineage>
</organism>
<comment type="similarity">
    <text evidence="2 19">Belongs to the DNA2/NAM7 helicase family.</text>
</comment>
<keyword evidence="4 19" id="KW-0235">DNA replication</keyword>
<evidence type="ECO:0000256" key="16">
    <source>
        <dbReference type="ARBA" id="ARBA00023242"/>
    </source>
</evidence>
<dbReference type="GO" id="GO:0071932">
    <property type="term" value="P:replication fork reversal"/>
    <property type="evidence" value="ECO:0007669"/>
    <property type="project" value="TreeGrafter"/>
</dbReference>
<keyword evidence="12 19" id="KW-0408">Iron</keyword>
<keyword evidence="13 19" id="KW-0411">Iron-sulfur</keyword>
<dbReference type="InterPro" id="IPR045055">
    <property type="entry name" value="DNA2/NAM7-like"/>
</dbReference>
<feature type="domain" description="DNA2/NAM7 helicase helicase" evidence="20">
    <location>
        <begin position="127"/>
        <end position="195"/>
    </location>
</feature>
<dbReference type="SUPFAM" id="SSF52540">
    <property type="entry name" value="P-loop containing nucleoside triphosphate hydrolases"/>
    <property type="match status" value="1"/>
</dbReference>
<evidence type="ECO:0000259" key="20">
    <source>
        <dbReference type="Pfam" id="PF13086"/>
    </source>
</evidence>
<dbReference type="CDD" id="cd18041">
    <property type="entry name" value="DEXXQc_DNA2"/>
    <property type="match status" value="1"/>
</dbReference>
<keyword evidence="14 19" id="KW-0238">DNA-binding</keyword>
<dbReference type="GO" id="GO:0033567">
    <property type="term" value="P:DNA replication, Okazaki fragment processing"/>
    <property type="evidence" value="ECO:0007669"/>
    <property type="project" value="UniProtKB-UniRule"/>
</dbReference>
<evidence type="ECO:0000256" key="3">
    <source>
        <dbReference type="ARBA" id="ARBA00022485"/>
    </source>
</evidence>
<name>A0AAW0TR06_SCYPA</name>